<sequence>MPKGVAKQYAHLAEEIADEGGQTESGPWRIGYIVEPAEGWYASEGDDTRFREPAGDETHHIEVVPFEADSGRVVPDVPIRVEILDGDGQVVDANDLDFFYGEAFHYGNNFAVPEQGEYTLRVTLEPPRFLRHGEQDEDPALTEGAEVEFTDVQLESSG</sequence>
<keyword evidence="5" id="KW-1185">Reference proteome</keyword>
<feature type="compositionally biased region" description="Acidic residues" evidence="3">
    <location>
        <begin position="135"/>
        <end position="149"/>
    </location>
</feature>
<comment type="similarity">
    <text evidence="1">Belongs to the UPF0423 family.</text>
</comment>
<evidence type="ECO:0000313" key="5">
    <source>
        <dbReference type="Proteomes" id="UP000582974"/>
    </source>
</evidence>
<dbReference type="InterPro" id="IPR018470">
    <property type="entry name" value="Metal-bd_Tp34-typ"/>
</dbReference>
<evidence type="ECO:0000313" key="4">
    <source>
        <dbReference type="EMBL" id="MBA0124351.1"/>
    </source>
</evidence>
<dbReference type="AlphaFoldDB" id="A0A838A7M1"/>
<proteinExistence type="inferred from homology"/>
<accession>A0A838A7M1</accession>
<name>A0A838A7M1_9PSEU</name>
<dbReference type="InterPro" id="IPR038482">
    <property type="entry name" value="Tp34-type_sf"/>
</dbReference>
<evidence type="ECO:0000256" key="1">
    <source>
        <dbReference type="ARBA" id="ARBA00010013"/>
    </source>
</evidence>
<organism evidence="4 5">
    <name type="scientific">Haloechinothrix aidingensis</name>
    <dbReference type="NCBI Taxonomy" id="2752311"/>
    <lineage>
        <taxon>Bacteria</taxon>
        <taxon>Bacillati</taxon>
        <taxon>Actinomycetota</taxon>
        <taxon>Actinomycetes</taxon>
        <taxon>Pseudonocardiales</taxon>
        <taxon>Pseudonocardiaceae</taxon>
        <taxon>Haloechinothrix</taxon>
    </lineage>
</organism>
<dbReference type="EMBL" id="JACCKD010000001">
    <property type="protein sequence ID" value="MBA0124351.1"/>
    <property type="molecule type" value="Genomic_DNA"/>
</dbReference>
<dbReference type="Gene3D" id="2.60.40.2480">
    <property type="entry name" value="Periplasmic metal-binding protein Tp34-type"/>
    <property type="match status" value="1"/>
</dbReference>
<feature type="region of interest" description="Disordered" evidence="3">
    <location>
        <begin position="132"/>
        <end position="158"/>
    </location>
</feature>
<dbReference type="Pfam" id="PF10634">
    <property type="entry name" value="Iron_transport"/>
    <property type="match status" value="1"/>
</dbReference>
<reference evidence="4 5" key="1">
    <citation type="submission" date="2020-07" db="EMBL/GenBank/DDBJ databases">
        <title>Genome of Haloechinothrix sp.</title>
        <authorList>
            <person name="Tang S.-K."/>
            <person name="Yang L."/>
            <person name="Zhu W.-Y."/>
        </authorList>
    </citation>
    <scope>NUCLEOTIDE SEQUENCE [LARGE SCALE GENOMIC DNA]</scope>
    <source>
        <strain evidence="4 5">YIM 98757</strain>
    </source>
</reference>
<evidence type="ECO:0000256" key="2">
    <source>
        <dbReference type="ARBA" id="ARBA00022729"/>
    </source>
</evidence>
<comment type="caution">
    <text evidence="4">The sequence shown here is derived from an EMBL/GenBank/DDBJ whole genome shotgun (WGS) entry which is preliminary data.</text>
</comment>
<gene>
    <name evidence="4" type="ORF">H0B56_02215</name>
</gene>
<evidence type="ECO:0000256" key="3">
    <source>
        <dbReference type="SAM" id="MobiDB-lite"/>
    </source>
</evidence>
<protein>
    <submittedName>
        <fullName evidence="4">Iron transporter</fullName>
    </submittedName>
</protein>
<keyword evidence="2" id="KW-0732">Signal</keyword>
<dbReference type="Proteomes" id="UP000582974">
    <property type="component" value="Unassembled WGS sequence"/>
</dbReference>